<dbReference type="InterPro" id="IPR052436">
    <property type="entry name" value="LTO1_adapter"/>
</dbReference>
<evidence type="ECO:0000256" key="1">
    <source>
        <dbReference type="ARBA" id="ARBA00038090"/>
    </source>
</evidence>
<dbReference type="Proteomes" id="UP000053611">
    <property type="component" value="Unassembled WGS sequence"/>
</dbReference>
<accession>A0A0J0XZN3</accession>
<evidence type="ECO:0000256" key="2">
    <source>
        <dbReference type="SAM" id="MobiDB-lite"/>
    </source>
</evidence>
<dbReference type="InterPro" id="IPR019191">
    <property type="entry name" value="Essential_protein_Yae1_N"/>
</dbReference>
<comment type="similarity">
    <text evidence="1">Belongs to the LTO1 family.</text>
</comment>
<keyword evidence="5" id="KW-1185">Reference proteome</keyword>
<evidence type="ECO:0000313" key="4">
    <source>
        <dbReference type="EMBL" id="KLT46476.1"/>
    </source>
</evidence>
<dbReference type="OrthoDB" id="48036at2759"/>
<dbReference type="PANTHER" id="PTHR28532">
    <property type="entry name" value="GEO13458P1"/>
    <property type="match status" value="1"/>
</dbReference>
<organism evidence="4 5">
    <name type="scientific">Cutaneotrichosporon oleaginosum</name>
    <dbReference type="NCBI Taxonomy" id="879819"/>
    <lineage>
        <taxon>Eukaryota</taxon>
        <taxon>Fungi</taxon>
        <taxon>Dikarya</taxon>
        <taxon>Basidiomycota</taxon>
        <taxon>Agaricomycotina</taxon>
        <taxon>Tremellomycetes</taxon>
        <taxon>Trichosporonales</taxon>
        <taxon>Trichosporonaceae</taxon>
        <taxon>Cutaneotrichosporon</taxon>
    </lineage>
</organism>
<protein>
    <recommendedName>
        <fullName evidence="3">Essential protein Yae1 N-terminal domain-containing protein</fullName>
    </recommendedName>
</protein>
<feature type="non-terminal residue" evidence="4">
    <location>
        <position position="1"/>
    </location>
</feature>
<dbReference type="STRING" id="879819.A0A0J0XZN3"/>
<reference evidence="4 5" key="1">
    <citation type="submission" date="2015-03" db="EMBL/GenBank/DDBJ databases">
        <title>Genomics and transcriptomics of the oil-accumulating basidiomycete yeast T. oleaginosus allow insights into substrate utilization and the diverse evolutionary trajectories of mating systems in fungi.</title>
        <authorList>
            <consortium name="DOE Joint Genome Institute"/>
            <person name="Kourist R."/>
            <person name="Kracht O."/>
            <person name="Bracharz F."/>
            <person name="Lipzen A."/>
            <person name="Nolan M."/>
            <person name="Ohm R."/>
            <person name="Grigoriev I."/>
            <person name="Sun S."/>
            <person name="Heitman J."/>
            <person name="Bruck T."/>
            <person name="Nowrousian M."/>
        </authorList>
    </citation>
    <scope>NUCLEOTIDE SEQUENCE [LARGE SCALE GENOMIC DNA]</scope>
    <source>
        <strain evidence="4 5">IBC0246</strain>
    </source>
</reference>
<dbReference type="PANTHER" id="PTHR28532:SF1">
    <property type="entry name" value="ORAL CANCER OVEREXPRESSED 1"/>
    <property type="match status" value="1"/>
</dbReference>
<dbReference type="EMBL" id="KQ087177">
    <property type="protein sequence ID" value="KLT46476.1"/>
    <property type="molecule type" value="Genomic_DNA"/>
</dbReference>
<name>A0A0J0XZN3_9TREE</name>
<gene>
    <name evidence="4" type="ORF">CC85DRAFT_238950</name>
</gene>
<dbReference type="AlphaFoldDB" id="A0A0J0XZN3"/>
<feature type="region of interest" description="Disordered" evidence="2">
    <location>
        <begin position="116"/>
        <end position="137"/>
    </location>
</feature>
<feature type="domain" description="Essential protein Yae1 N-terminal" evidence="3">
    <location>
        <begin position="8"/>
        <end position="45"/>
    </location>
</feature>
<evidence type="ECO:0000259" key="3">
    <source>
        <dbReference type="Pfam" id="PF09811"/>
    </source>
</evidence>
<evidence type="ECO:0000313" key="5">
    <source>
        <dbReference type="Proteomes" id="UP000053611"/>
    </source>
</evidence>
<dbReference type="Pfam" id="PF09811">
    <property type="entry name" value="Yae1_N"/>
    <property type="match status" value="1"/>
</dbReference>
<sequence>DPSFYDQGYADGHAHGAQHGVFEGRQLGREKAWEVWDELGFYEGYAGVWVRRLRGGAGRREAKEEERGDESKADIRSAAHATALLALISSFPTTNPSAGAAPTTAQDVAMAAIEADEEAGEAGKNDAPAPAGRGRSPDVDLEALLMSIRARYRLLCTSLGTRPRLTAAKDGSERAAVVEGIEGPMKGVDTRQLRF</sequence>
<proteinExistence type="inferred from homology"/>